<dbReference type="PANTHER" id="PTHR24214">
    <property type="entry name" value="PDZ AND LIM DOMAIN PROTEIN ZASP"/>
    <property type="match status" value="1"/>
</dbReference>
<dbReference type="GO" id="GO:0030036">
    <property type="term" value="P:actin cytoskeleton organization"/>
    <property type="evidence" value="ECO:0007669"/>
    <property type="project" value="TreeGrafter"/>
</dbReference>
<dbReference type="FunFam" id="2.30.42.10:FF:000019">
    <property type="entry name" value="LIM domain binding 3 isoform 1"/>
    <property type="match status" value="1"/>
</dbReference>
<dbReference type="CDD" id="cd06753">
    <property type="entry name" value="PDZ_PDLIM-like"/>
    <property type="match status" value="1"/>
</dbReference>
<dbReference type="SUPFAM" id="SSF50156">
    <property type="entry name" value="PDZ domain-like"/>
    <property type="match status" value="1"/>
</dbReference>
<dbReference type="InterPro" id="IPR001478">
    <property type="entry name" value="PDZ"/>
</dbReference>
<proteinExistence type="predicted"/>
<dbReference type="PROSITE" id="PS50106">
    <property type="entry name" value="PDZ"/>
    <property type="match status" value="1"/>
</dbReference>
<dbReference type="GO" id="GO:0007507">
    <property type="term" value="P:heart development"/>
    <property type="evidence" value="ECO:0007669"/>
    <property type="project" value="TreeGrafter"/>
</dbReference>
<dbReference type="SMART" id="SM00735">
    <property type="entry name" value="ZM"/>
    <property type="match status" value="1"/>
</dbReference>
<evidence type="ECO:0000256" key="1">
    <source>
        <dbReference type="ARBA" id="ARBA00004216"/>
    </source>
</evidence>
<evidence type="ECO:0000313" key="7">
    <source>
        <dbReference type="Proteomes" id="UP000694523"/>
    </source>
</evidence>
<dbReference type="Ensembl" id="ENSNMLT00000000878.1">
    <property type="protein sequence ID" value="ENSNMLP00000000747.1"/>
    <property type="gene ID" value="ENSNMLG00000000621.1"/>
</dbReference>
<feature type="compositionally biased region" description="Low complexity" evidence="4">
    <location>
        <begin position="199"/>
        <end position="221"/>
    </location>
</feature>
<feature type="compositionally biased region" description="Pro residues" evidence="4">
    <location>
        <begin position="222"/>
        <end position="267"/>
    </location>
</feature>
<dbReference type="PANTHER" id="PTHR24214:SF9">
    <property type="entry name" value="LIM DOMAIN-BINDING PROTEIN 3"/>
    <property type="match status" value="1"/>
</dbReference>
<protein>
    <submittedName>
        <fullName evidence="6">LIM domain binding 3a</fullName>
    </submittedName>
</protein>
<dbReference type="InterPro" id="IPR050604">
    <property type="entry name" value="PDZ-LIM_domain"/>
</dbReference>
<dbReference type="Pfam" id="PF00595">
    <property type="entry name" value="PDZ"/>
    <property type="match status" value="1"/>
</dbReference>
<dbReference type="InterPro" id="IPR036034">
    <property type="entry name" value="PDZ_sf"/>
</dbReference>
<dbReference type="GO" id="GO:0030018">
    <property type="term" value="C:Z disc"/>
    <property type="evidence" value="ECO:0007669"/>
    <property type="project" value="UniProtKB-SubCell"/>
</dbReference>
<dbReference type="GO" id="GO:0003779">
    <property type="term" value="F:actin binding"/>
    <property type="evidence" value="ECO:0007669"/>
    <property type="project" value="TreeGrafter"/>
</dbReference>
<sequence>MSCYTVSLPGPGPWGFRLQGGKDFNMPLTISRITPGSKAALGNLIQGDVIVAIDGVGTDGMTHLEAQNKIKMANYNLALTMSKNKRPPQMAAPIPNIPFPMIPHQQPEPVQVNGRTPGPAEADYPGKHTAASPSQRRQYNNPIGLYSEDTLREMAAIQAGPTEHAPALSAVSIAEQSAEPAFDGSECNAQSPYGPPPAMYQAPQAPHPQQYQPMPPQYQQQAPPPQQYQQQAPPPQQYQQQAPPPPQYQQQPPPPQQYQQQPPPHHVPPTQQSSIQIPMGAAPPKVVSTACIYPSQPGVRSWWPWAAPGTQRSSTVTTATCLWPTSALWRSRTTSTVRTATKSSSPRPAPAATPRSWGK</sequence>
<dbReference type="GO" id="GO:0031941">
    <property type="term" value="C:filamentous actin"/>
    <property type="evidence" value="ECO:0007669"/>
    <property type="project" value="TreeGrafter"/>
</dbReference>
<dbReference type="InterPro" id="IPR006643">
    <property type="entry name" value="Zasp-like_motif"/>
</dbReference>
<comment type="subcellular location">
    <subcellularLocation>
        <location evidence="1">Cytoplasm</location>
        <location evidence="1">Myofibril</location>
        <location evidence="1">Sarcomere</location>
        <location evidence="1">Z line</location>
    </subcellularLocation>
</comment>
<reference evidence="6" key="2">
    <citation type="submission" date="2025-09" db="UniProtKB">
        <authorList>
            <consortium name="Ensembl"/>
        </authorList>
    </citation>
    <scope>IDENTIFICATION</scope>
</reference>
<evidence type="ECO:0000256" key="4">
    <source>
        <dbReference type="SAM" id="MobiDB-lite"/>
    </source>
</evidence>
<dbReference type="Gene3D" id="2.30.42.10">
    <property type="match status" value="1"/>
</dbReference>
<feature type="compositionally biased region" description="Polar residues" evidence="4">
    <location>
        <begin position="131"/>
        <end position="141"/>
    </location>
</feature>
<keyword evidence="7" id="KW-1185">Reference proteome</keyword>
<feature type="domain" description="PDZ" evidence="5">
    <location>
        <begin position="12"/>
        <end position="85"/>
    </location>
</feature>
<dbReference type="Proteomes" id="UP000694523">
    <property type="component" value="Unplaced"/>
</dbReference>
<keyword evidence="3" id="KW-0479">Metal-binding</keyword>
<feature type="region of interest" description="Disordered" evidence="4">
    <location>
        <begin position="103"/>
        <end position="141"/>
    </location>
</feature>
<feature type="region of interest" description="Disordered" evidence="4">
    <location>
        <begin position="332"/>
        <end position="359"/>
    </location>
</feature>
<name>A0A8C6S4B7_9GOBI</name>
<dbReference type="GO" id="GO:0051371">
    <property type="term" value="F:muscle alpha-actinin binding"/>
    <property type="evidence" value="ECO:0007669"/>
    <property type="project" value="TreeGrafter"/>
</dbReference>
<dbReference type="AlphaFoldDB" id="A0A8C6S4B7"/>
<keyword evidence="3" id="KW-0862">Zinc</keyword>
<dbReference type="GO" id="GO:0061061">
    <property type="term" value="P:muscle structure development"/>
    <property type="evidence" value="ECO:0007669"/>
    <property type="project" value="TreeGrafter"/>
</dbReference>
<dbReference type="GO" id="GO:0005912">
    <property type="term" value="C:adherens junction"/>
    <property type="evidence" value="ECO:0007669"/>
    <property type="project" value="TreeGrafter"/>
</dbReference>
<dbReference type="GO" id="GO:0001725">
    <property type="term" value="C:stress fiber"/>
    <property type="evidence" value="ECO:0007669"/>
    <property type="project" value="TreeGrafter"/>
</dbReference>
<evidence type="ECO:0000256" key="2">
    <source>
        <dbReference type="ARBA" id="ARBA00022490"/>
    </source>
</evidence>
<reference evidence="6" key="1">
    <citation type="submission" date="2025-08" db="UniProtKB">
        <authorList>
            <consortium name="Ensembl"/>
        </authorList>
    </citation>
    <scope>IDENTIFICATION</scope>
</reference>
<keyword evidence="2" id="KW-0963">Cytoplasm</keyword>
<dbReference type="SMART" id="SM00228">
    <property type="entry name" value="PDZ"/>
    <property type="match status" value="1"/>
</dbReference>
<organism evidence="6 7">
    <name type="scientific">Neogobius melanostomus</name>
    <name type="common">round goby</name>
    <dbReference type="NCBI Taxonomy" id="47308"/>
    <lineage>
        <taxon>Eukaryota</taxon>
        <taxon>Metazoa</taxon>
        <taxon>Chordata</taxon>
        <taxon>Craniata</taxon>
        <taxon>Vertebrata</taxon>
        <taxon>Euteleostomi</taxon>
        <taxon>Actinopterygii</taxon>
        <taxon>Neopterygii</taxon>
        <taxon>Teleostei</taxon>
        <taxon>Neoteleostei</taxon>
        <taxon>Acanthomorphata</taxon>
        <taxon>Gobiaria</taxon>
        <taxon>Gobiiformes</taxon>
        <taxon>Gobioidei</taxon>
        <taxon>Gobiidae</taxon>
        <taxon>Benthophilinae</taxon>
        <taxon>Neogobiini</taxon>
        <taxon>Neogobius</taxon>
    </lineage>
</organism>
<feature type="region of interest" description="Disordered" evidence="4">
    <location>
        <begin position="175"/>
        <end position="282"/>
    </location>
</feature>
<evidence type="ECO:0000313" key="6">
    <source>
        <dbReference type="Ensembl" id="ENSNMLP00000000747.1"/>
    </source>
</evidence>
<evidence type="ECO:0000259" key="5">
    <source>
        <dbReference type="PROSITE" id="PS50106"/>
    </source>
</evidence>
<evidence type="ECO:0000256" key="3">
    <source>
        <dbReference type="ARBA" id="ARBA00023038"/>
    </source>
</evidence>
<keyword evidence="3" id="KW-0440">LIM domain</keyword>
<accession>A0A8C6S4B7</accession>